<dbReference type="InterPro" id="IPR013685">
    <property type="entry name" value="POTRA_FtsQ_type"/>
</dbReference>
<dbReference type="Gene3D" id="3.10.20.310">
    <property type="entry name" value="membrane protein fhac"/>
    <property type="match status" value="1"/>
</dbReference>
<dbReference type="PANTHER" id="PTHR35851">
    <property type="entry name" value="CELL DIVISION PROTEIN FTSQ"/>
    <property type="match status" value="1"/>
</dbReference>
<evidence type="ECO:0000256" key="6">
    <source>
        <dbReference type="ARBA" id="ARBA00022989"/>
    </source>
</evidence>
<feature type="region of interest" description="Disordered" evidence="10">
    <location>
        <begin position="283"/>
        <end position="304"/>
    </location>
</feature>
<keyword evidence="8 9" id="KW-0131">Cell cycle</keyword>
<dbReference type="Pfam" id="PF03799">
    <property type="entry name" value="FtsQ_DivIB_C"/>
    <property type="match status" value="1"/>
</dbReference>
<keyword evidence="3 9" id="KW-0997">Cell inner membrane</keyword>
<dbReference type="HAMAP" id="MF_00911">
    <property type="entry name" value="FtsQ_subfam"/>
    <property type="match status" value="1"/>
</dbReference>
<dbReference type="InterPro" id="IPR034746">
    <property type="entry name" value="POTRA"/>
</dbReference>
<dbReference type="Proteomes" id="UP000223527">
    <property type="component" value="Unassembled WGS sequence"/>
</dbReference>
<keyword evidence="13" id="KW-1185">Reference proteome</keyword>
<evidence type="ECO:0000256" key="1">
    <source>
        <dbReference type="ARBA" id="ARBA00004370"/>
    </source>
</evidence>
<evidence type="ECO:0000313" key="13">
    <source>
        <dbReference type="Proteomes" id="UP000223527"/>
    </source>
</evidence>
<dbReference type="RefSeq" id="WP_099094890.1">
    <property type="nucleotide sequence ID" value="NZ_PDNU01000008.1"/>
</dbReference>
<comment type="similarity">
    <text evidence="9">Belongs to the FtsQ/DivIB family. FtsQ subfamily.</text>
</comment>
<evidence type="ECO:0000256" key="5">
    <source>
        <dbReference type="ARBA" id="ARBA00022692"/>
    </source>
</evidence>
<proteinExistence type="inferred from homology"/>
<dbReference type="GO" id="GO:0090529">
    <property type="term" value="P:cell septum assembly"/>
    <property type="evidence" value="ECO:0007669"/>
    <property type="project" value="InterPro"/>
</dbReference>
<keyword evidence="7 9" id="KW-0472">Membrane</keyword>
<dbReference type="InterPro" id="IPR005548">
    <property type="entry name" value="Cell_div_FtsQ/DivIB_C"/>
</dbReference>
<dbReference type="EMBL" id="PDNU01000008">
    <property type="protein sequence ID" value="PHK95659.1"/>
    <property type="molecule type" value="Genomic_DNA"/>
</dbReference>
<evidence type="ECO:0000256" key="10">
    <source>
        <dbReference type="SAM" id="MobiDB-lite"/>
    </source>
</evidence>
<evidence type="ECO:0000313" key="12">
    <source>
        <dbReference type="EMBL" id="PHK95659.1"/>
    </source>
</evidence>
<dbReference type="GO" id="GO:0005886">
    <property type="term" value="C:plasma membrane"/>
    <property type="evidence" value="ECO:0007669"/>
    <property type="project" value="UniProtKB-SubCell"/>
</dbReference>
<keyword evidence="5 9" id="KW-0812">Transmembrane</keyword>
<dbReference type="PANTHER" id="PTHR35851:SF1">
    <property type="entry name" value="CELL DIVISION PROTEIN FTSQ"/>
    <property type="match status" value="1"/>
</dbReference>
<evidence type="ECO:0000256" key="2">
    <source>
        <dbReference type="ARBA" id="ARBA00022475"/>
    </source>
</evidence>
<evidence type="ECO:0000256" key="9">
    <source>
        <dbReference type="HAMAP-Rule" id="MF_00911"/>
    </source>
</evidence>
<accession>A0A2C7AC82</accession>
<feature type="transmembrane region" description="Helical" evidence="9">
    <location>
        <begin position="48"/>
        <end position="68"/>
    </location>
</feature>
<dbReference type="GO" id="GO:0043093">
    <property type="term" value="P:FtsZ-dependent cytokinesis"/>
    <property type="evidence" value="ECO:0007669"/>
    <property type="project" value="UniProtKB-UniRule"/>
</dbReference>
<feature type="domain" description="POTRA" evidence="11">
    <location>
        <begin position="90"/>
        <end position="158"/>
    </location>
</feature>
<dbReference type="InterPro" id="IPR045335">
    <property type="entry name" value="FtsQ_C_sf"/>
</dbReference>
<evidence type="ECO:0000256" key="7">
    <source>
        <dbReference type="ARBA" id="ARBA00023136"/>
    </source>
</evidence>
<keyword evidence="4 9" id="KW-0132">Cell division</keyword>
<comment type="function">
    <text evidence="9">Essential cell division protein.</text>
</comment>
<evidence type="ECO:0000259" key="11">
    <source>
        <dbReference type="PROSITE" id="PS51779"/>
    </source>
</evidence>
<evidence type="ECO:0000256" key="3">
    <source>
        <dbReference type="ARBA" id="ARBA00022519"/>
    </source>
</evidence>
<reference evidence="12 13" key="1">
    <citation type="submission" date="2017-10" db="EMBL/GenBank/DDBJ databases">
        <authorList>
            <person name="Banno H."/>
            <person name="Chua N.-H."/>
        </authorList>
    </citation>
    <scope>NUCLEOTIDE SEQUENCE [LARGE SCALE GENOMIC DNA]</scope>
    <source>
        <strain evidence="12 13">YW11</strain>
    </source>
</reference>
<evidence type="ECO:0000256" key="4">
    <source>
        <dbReference type="ARBA" id="ARBA00022618"/>
    </source>
</evidence>
<comment type="caution">
    <text evidence="12">The sequence shown here is derived from an EMBL/GenBank/DDBJ whole genome shotgun (WGS) entry which is preliminary data.</text>
</comment>
<name>A0A2C7AC82_9PROT</name>
<dbReference type="OrthoDB" id="9783091at2"/>
<dbReference type="GO" id="GO:0032153">
    <property type="term" value="C:cell division site"/>
    <property type="evidence" value="ECO:0007669"/>
    <property type="project" value="UniProtKB-UniRule"/>
</dbReference>
<dbReference type="Gene3D" id="3.40.50.11690">
    <property type="entry name" value="Cell division protein FtsQ/DivIB"/>
    <property type="match status" value="1"/>
</dbReference>
<organism evidence="12 13">
    <name type="scientific">Teichococcus rhizosphaerae</name>
    <dbReference type="NCBI Taxonomy" id="1335062"/>
    <lineage>
        <taxon>Bacteria</taxon>
        <taxon>Pseudomonadati</taxon>
        <taxon>Pseudomonadota</taxon>
        <taxon>Alphaproteobacteria</taxon>
        <taxon>Acetobacterales</taxon>
        <taxon>Roseomonadaceae</taxon>
        <taxon>Roseomonas</taxon>
    </lineage>
</organism>
<sequence length="304" mass="33414">MARSPARLRAEDRIRLASDGGRPSLAAPQRPSGLRLWLRRRRGLLRPAFYALLGIGALGAGTVMVVALEPAGRFSWLSENIAEVAGAAGMTVNEIVVRGQQNTPRELIRAAIGVGRGDPLLAFSPTQAKARLERIAWIESAEVQRHLSGNILIEIHERKPFAIWQRQGEFAVVDRDGRVVSADTLDAFGPLPLLVGDGAHKLGATLYDALSREPEVRRRVQALVLVSERRWNLRLHNGTDVMLPEAHEEAAVKRLGELQRSSALLDRPLVAIDMRLPDRLVVRHNPAPEPIPEPPKRRGGSSRG</sequence>
<dbReference type="AlphaFoldDB" id="A0A2C7AC82"/>
<dbReference type="Pfam" id="PF08478">
    <property type="entry name" value="POTRA_1"/>
    <property type="match status" value="1"/>
</dbReference>
<evidence type="ECO:0000256" key="8">
    <source>
        <dbReference type="ARBA" id="ARBA00023306"/>
    </source>
</evidence>
<comment type="subcellular location">
    <subcellularLocation>
        <location evidence="9">Cell inner membrane</location>
        <topology evidence="9">Single-pass type II membrane protein</topology>
    </subcellularLocation>
    <subcellularLocation>
        <location evidence="1">Membrane</location>
    </subcellularLocation>
    <text evidence="9">Localizes to the division septum.</text>
</comment>
<keyword evidence="6 9" id="KW-1133">Transmembrane helix</keyword>
<keyword evidence="2 9" id="KW-1003">Cell membrane</keyword>
<gene>
    <name evidence="9" type="primary">ftsQ</name>
    <name evidence="12" type="ORF">CR162_07380</name>
</gene>
<protein>
    <recommendedName>
        <fullName evidence="9">Cell division protein FtsQ</fullName>
    </recommendedName>
</protein>
<dbReference type="PROSITE" id="PS51779">
    <property type="entry name" value="POTRA"/>
    <property type="match status" value="1"/>
</dbReference>
<dbReference type="InterPro" id="IPR026579">
    <property type="entry name" value="FtsQ"/>
</dbReference>